<keyword evidence="1" id="KW-0805">Transcription regulation</keyword>
<dbReference type="EMBL" id="CP001804">
    <property type="protein sequence ID" value="ACY16860.1"/>
    <property type="molecule type" value="Genomic_DNA"/>
</dbReference>
<organism evidence="6 7">
    <name type="scientific">Haliangium ochraceum (strain DSM 14365 / JCM 11303 / SMP-2)</name>
    <dbReference type="NCBI Taxonomy" id="502025"/>
    <lineage>
        <taxon>Bacteria</taxon>
        <taxon>Pseudomonadati</taxon>
        <taxon>Myxococcota</taxon>
        <taxon>Polyangia</taxon>
        <taxon>Haliangiales</taxon>
        <taxon>Kofleriaceae</taxon>
        <taxon>Haliangium</taxon>
    </lineage>
</organism>
<dbReference type="Gene3D" id="1.10.357.10">
    <property type="entry name" value="Tetracycline Repressor, domain 2"/>
    <property type="match status" value="1"/>
</dbReference>
<accession>D0LMF4</accession>
<dbReference type="InterPro" id="IPR001647">
    <property type="entry name" value="HTH_TetR"/>
</dbReference>
<feature type="domain" description="HTH tetR-type" evidence="5">
    <location>
        <begin position="7"/>
        <end position="67"/>
    </location>
</feature>
<dbReference type="GO" id="GO:0000976">
    <property type="term" value="F:transcription cis-regulatory region binding"/>
    <property type="evidence" value="ECO:0007669"/>
    <property type="project" value="TreeGrafter"/>
</dbReference>
<name>D0LMF4_HALO1</name>
<dbReference type="AlphaFoldDB" id="D0LMF4"/>
<dbReference type="PANTHER" id="PTHR30055:SF234">
    <property type="entry name" value="HTH-TYPE TRANSCRIPTIONAL REGULATOR BETI"/>
    <property type="match status" value="1"/>
</dbReference>
<proteinExistence type="predicted"/>
<dbReference type="PRINTS" id="PR00455">
    <property type="entry name" value="HTHTETR"/>
</dbReference>
<dbReference type="GO" id="GO:0003700">
    <property type="term" value="F:DNA-binding transcription factor activity"/>
    <property type="evidence" value="ECO:0007669"/>
    <property type="project" value="TreeGrafter"/>
</dbReference>
<evidence type="ECO:0000256" key="2">
    <source>
        <dbReference type="ARBA" id="ARBA00023125"/>
    </source>
</evidence>
<dbReference type="Pfam" id="PF00440">
    <property type="entry name" value="TetR_N"/>
    <property type="match status" value="1"/>
</dbReference>
<feature type="DNA-binding region" description="H-T-H motif" evidence="4">
    <location>
        <begin position="30"/>
        <end position="49"/>
    </location>
</feature>
<dbReference type="Proteomes" id="UP000001880">
    <property type="component" value="Chromosome"/>
</dbReference>
<evidence type="ECO:0000313" key="7">
    <source>
        <dbReference type="Proteomes" id="UP000001880"/>
    </source>
</evidence>
<dbReference type="SUPFAM" id="SSF46689">
    <property type="entry name" value="Homeodomain-like"/>
    <property type="match status" value="1"/>
</dbReference>
<gene>
    <name evidence="6" type="ordered locus">Hoch_4366</name>
</gene>
<sequence>MPQRPKDQVRRAIVTAARRQLAERGLPQTRLAEVAAEAGTSIGNLYKYFENKQALFAAAIPEERLRELRALLARRMSALGDGDELDALAATHPYRLLSEDSVRFAIAHRHELLFVLRRAQGSPYEGFAERLSRELARRALDYAARVYPEFAVTARRRRALVRIYRGFVDAMAAILAEEKSPRGLRAAAAAHTRYHLAGLRALFRAGPEPRP</sequence>
<evidence type="ECO:0000256" key="1">
    <source>
        <dbReference type="ARBA" id="ARBA00023015"/>
    </source>
</evidence>
<dbReference type="HOGENOM" id="CLU_069356_6_1_7"/>
<dbReference type="RefSeq" id="WP_012829458.1">
    <property type="nucleotide sequence ID" value="NC_013440.1"/>
</dbReference>
<evidence type="ECO:0000313" key="6">
    <source>
        <dbReference type="EMBL" id="ACY16860.1"/>
    </source>
</evidence>
<keyword evidence="7" id="KW-1185">Reference proteome</keyword>
<dbReference type="eggNOG" id="COG1309">
    <property type="taxonomic scope" value="Bacteria"/>
</dbReference>
<evidence type="ECO:0000256" key="4">
    <source>
        <dbReference type="PROSITE-ProRule" id="PRU00335"/>
    </source>
</evidence>
<protein>
    <submittedName>
        <fullName evidence="6">Transcriptional regulator, TetR family</fullName>
    </submittedName>
</protein>
<keyword evidence="2 4" id="KW-0238">DNA-binding</keyword>
<dbReference type="PROSITE" id="PS50977">
    <property type="entry name" value="HTH_TETR_2"/>
    <property type="match status" value="1"/>
</dbReference>
<dbReference type="STRING" id="502025.Hoch_4366"/>
<dbReference type="InterPro" id="IPR009057">
    <property type="entry name" value="Homeodomain-like_sf"/>
</dbReference>
<dbReference type="InterPro" id="IPR050109">
    <property type="entry name" value="HTH-type_TetR-like_transc_reg"/>
</dbReference>
<keyword evidence="3" id="KW-0804">Transcription</keyword>
<reference evidence="6 7" key="1">
    <citation type="journal article" date="2010" name="Stand. Genomic Sci.">
        <title>Complete genome sequence of Haliangium ochraceum type strain (SMP-2).</title>
        <authorList>
            <consortium name="US DOE Joint Genome Institute (JGI-PGF)"/>
            <person name="Ivanova N."/>
            <person name="Daum C."/>
            <person name="Lang E."/>
            <person name="Abt B."/>
            <person name="Kopitz M."/>
            <person name="Saunders E."/>
            <person name="Lapidus A."/>
            <person name="Lucas S."/>
            <person name="Glavina Del Rio T."/>
            <person name="Nolan M."/>
            <person name="Tice H."/>
            <person name="Copeland A."/>
            <person name="Cheng J.F."/>
            <person name="Chen F."/>
            <person name="Bruce D."/>
            <person name="Goodwin L."/>
            <person name="Pitluck S."/>
            <person name="Mavromatis K."/>
            <person name="Pati A."/>
            <person name="Mikhailova N."/>
            <person name="Chen A."/>
            <person name="Palaniappan K."/>
            <person name="Land M."/>
            <person name="Hauser L."/>
            <person name="Chang Y.J."/>
            <person name="Jeffries C.D."/>
            <person name="Detter J.C."/>
            <person name="Brettin T."/>
            <person name="Rohde M."/>
            <person name="Goker M."/>
            <person name="Bristow J."/>
            <person name="Markowitz V."/>
            <person name="Eisen J.A."/>
            <person name="Hugenholtz P."/>
            <person name="Kyrpides N.C."/>
            <person name="Klenk H.P."/>
        </authorList>
    </citation>
    <scope>NUCLEOTIDE SEQUENCE [LARGE SCALE GENOMIC DNA]</scope>
    <source>
        <strain evidence="7">DSM 14365 / CIP 107738 / JCM 11303 / AJ 13395 / SMP-2</strain>
    </source>
</reference>
<dbReference type="KEGG" id="hoh:Hoch_4366"/>
<evidence type="ECO:0000259" key="5">
    <source>
        <dbReference type="PROSITE" id="PS50977"/>
    </source>
</evidence>
<dbReference type="PANTHER" id="PTHR30055">
    <property type="entry name" value="HTH-TYPE TRANSCRIPTIONAL REGULATOR RUTR"/>
    <property type="match status" value="1"/>
</dbReference>
<evidence type="ECO:0000256" key="3">
    <source>
        <dbReference type="ARBA" id="ARBA00023163"/>
    </source>
</evidence>